<comment type="caution">
    <text evidence="15">The sequence shown here is derived from an EMBL/GenBank/DDBJ whole genome shotgun (WGS) entry which is preliminary data.</text>
</comment>
<evidence type="ECO:0000256" key="12">
    <source>
        <dbReference type="ARBA" id="ARBA00023136"/>
    </source>
</evidence>
<evidence type="ECO:0000256" key="6">
    <source>
        <dbReference type="ARBA" id="ARBA00022723"/>
    </source>
</evidence>
<evidence type="ECO:0000256" key="9">
    <source>
        <dbReference type="ARBA" id="ARBA00023002"/>
    </source>
</evidence>
<evidence type="ECO:0000256" key="14">
    <source>
        <dbReference type="RuleBase" id="RU000461"/>
    </source>
</evidence>
<evidence type="ECO:0008006" key="17">
    <source>
        <dbReference type="Google" id="ProtNLM"/>
    </source>
</evidence>
<gene>
    <name evidence="15" type="ORF">ACJMK2_038478</name>
</gene>
<dbReference type="InterPro" id="IPR017972">
    <property type="entry name" value="Cyt_P450_CS"/>
</dbReference>
<evidence type="ECO:0000256" key="7">
    <source>
        <dbReference type="ARBA" id="ARBA00022824"/>
    </source>
</evidence>
<dbReference type="InterPro" id="IPR036396">
    <property type="entry name" value="Cyt_P450_sf"/>
</dbReference>
<dbReference type="PANTHER" id="PTHR24289">
    <property type="entry name" value="STEROID 17-ALPHA-HYDROXYLASE/17,20 LYASE"/>
    <property type="match status" value="1"/>
</dbReference>
<organism evidence="15 16">
    <name type="scientific">Sinanodonta woodiana</name>
    <name type="common">Chinese pond mussel</name>
    <name type="synonym">Anodonta woodiana</name>
    <dbReference type="NCBI Taxonomy" id="1069815"/>
    <lineage>
        <taxon>Eukaryota</taxon>
        <taxon>Metazoa</taxon>
        <taxon>Spiralia</taxon>
        <taxon>Lophotrochozoa</taxon>
        <taxon>Mollusca</taxon>
        <taxon>Bivalvia</taxon>
        <taxon>Autobranchia</taxon>
        <taxon>Heteroconchia</taxon>
        <taxon>Palaeoheterodonta</taxon>
        <taxon>Unionida</taxon>
        <taxon>Unionoidea</taxon>
        <taxon>Unionidae</taxon>
        <taxon>Unioninae</taxon>
        <taxon>Sinanodonta</taxon>
    </lineage>
</organism>
<evidence type="ECO:0000256" key="3">
    <source>
        <dbReference type="ARBA" id="ARBA00004406"/>
    </source>
</evidence>
<dbReference type="Gene3D" id="1.10.630.10">
    <property type="entry name" value="Cytochrome P450"/>
    <property type="match status" value="1"/>
</dbReference>
<name>A0ABD3W939_SINWO</name>
<evidence type="ECO:0000256" key="5">
    <source>
        <dbReference type="ARBA" id="ARBA00022617"/>
    </source>
</evidence>
<keyword evidence="6 13" id="KW-0479">Metal-binding</keyword>
<dbReference type="FunFam" id="1.10.630.10:FF:000238">
    <property type="entry name" value="Cytochrome P450 2A6"/>
    <property type="match status" value="1"/>
</dbReference>
<protein>
    <recommendedName>
        <fullName evidence="17">Cytochrome P450</fullName>
    </recommendedName>
</protein>
<keyword evidence="5 13" id="KW-0349">Heme</keyword>
<dbReference type="AlphaFoldDB" id="A0ABD3W939"/>
<keyword evidence="9 14" id="KW-0560">Oxidoreductase</keyword>
<keyword evidence="10 13" id="KW-0408">Iron</keyword>
<dbReference type="GO" id="GO:0005789">
    <property type="term" value="C:endoplasmic reticulum membrane"/>
    <property type="evidence" value="ECO:0007669"/>
    <property type="project" value="UniProtKB-SubCell"/>
</dbReference>
<dbReference type="InterPro" id="IPR002401">
    <property type="entry name" value="Cyt_P450_E_grp-I"/>
</dbReference>
<dbReference type="GO" id="GO:0004497">
    <property type="term" value="F:monooxygenase activity"/>
    <property type="evidence" value="ECO:0007669"/>
    <property type="project" value="UniProtKB-KW"/>
</dbReference>
<keyword evidence="12" id="KW-0472">Membrane</keyword>
<accession>A0ABD3W939</accession>
<keyword evidence="11 14" id="KW-0503">Monooxygenase</keyword>
<evidence type="ECO:0000256" key="11">
    <source>
        <dbReference type="ARBA" id="ARBA00023033"/>
    </source>
</evidence>
<comment type="similarity">
    <text evidence="4 14">Belongs to the cytochrome P450 family.</text>
</comment>
<evidence type="ECO:0000256" key="13">
    <source>
        <dbReference type="PIRSR" id="PIRSR602401-1"/>
    </source>
</evidence>
<dbReference type="SUPFAM" id="SSF48264">
    <property type="entry name" value="Cytochrome P450"/>
    <property type="match status" value="1"/>
</dbReference>
<evidence type="ECO:0000313" key="16">
    <source>
        <dbReference type="Proteomes" id="UP001634394"/>
    </source>
</evidence>
<dbReference type="InterPro" id="IPR001128">
    <property type="entry name" value="Cyt_P450"/>
</dbReference>
<comment type="subcellular location">
    <subcellularLocation>
        <location evidence="3">Endoplasmic reticulum membrane</location>
        <topology evidence="3">Peripheral membrane protein</topology>
    </subcellularLocation>
    <subcellularLocation>
        <location evidence="2">Microsome membrane</location>
        <topology evidence="2">Peripheral membrane protein</topology>
    </subcellularLocation>
</comment>
<dbReference type="PRINTS" id="PR00463">
    <property type="entry name" value="EP450I"/>
</dbReference>
<comment type="cofactor">
    <cofactor evidence="1 13">
        <name>heme</name>
        <dbReference type="ChEBI" id="CHEBI:30413"/>
    </cofactor>
</comment>
<dbReference type="PRINTS" id="PR00385">
    <property type="entry name" value="P450"/>
</dbReference>
<dbReference type="PROSITE" id="PS00086">
    <property type="entry name" value="CYTOCHROME_P450"/>
    <property type="match status" value="1"/>
</dbReference>
<keyword evidence="7" id="KW-0256">Endoplasmic reticulum</keyword>
<evidence type="ECO:0000256" key="2">
    <source>
        <dbReference type="ARBA" id="ARBA00004174"/>
    </source>
</evidence>
<evidence type="ECO:0000256" key="8">
    <source>
        <dbReference type="ARBA" id="ARBA00022848"/>
    </source>
</evidence>
<feature type="binding site" description="axial binding residue" evidence="13">
    <location>
        <position position="421"/>
    </location>
    <ligand>
        <name>heme</name>
        <dbReference type="ChEBI" id="CHEBI:30413"/>
    </ligand>
    <ligandPart>
        <name>Fe</name>
        <dbReference type="ChEBI" id="CHEBI:18248"/>
    </ligandPart>
</feature>
<dbReference type="Pfam" id="PF00067">
    <property type="entry name" value="p450"/>
    <property type="match status" value="1"/>
</dbReference>
<dbReference type="EMBL" id="JBJQND010000007">
    <property type="protein sequence ID" value="KAL3870410.1"/>
    <property type="molecule type" value="Genomic_DNA"/>
</dbReference>
<evidence type="ECO:0000256" key="4">
    <source>
        <dbReference type="ARBA" id="ARBA00010617"/>
    </source>
</evidence>
<sequence length="478" mass="53961">MLARVKNLPGPQGWPILGSLLEIDSSRIHISFDKWAKQYGPLMSCNIARNVLVVISCPRLVKKALAEKSCSDVLNDRTETSFSKYIMDNAKGVIFGKYEPTTIQLKEIMLKSLKMHGHGVPQYEAMAQKELDQFMKSVADQGDREFVLREFVTKYVGNLVAILYSGSVLDATDAKVIWEYNDAIKDSLDASTDTMLLMFPVLRFLPTSTGRIYRRSMEAKDELLKKFFQAHKETYQPGHERGMVDLLLKFQSEGKKDGEIQCLTDPQIKAIIQDVIFGGIGSVTNSILSTLLILLHHHECVDKIYEEIVKVVGLDRCPSLQDRPAMSYTEAVILEALRYISPVPISAPHRAMEEVELEGYTIPKDSLVIMNIWTIHHDPSIWGDPWIFRPERFLDENGGLLPAEHNLRQSLLSFGTGPRRCVGEDLAKSRIFLCLTTLLQKFDLLPPDIGTLISDDPRTFIPGGVLRPLDYKVRVVAR</sequence>
<keyword evidence="16" id="KW-1185">Reference proteome</keyword>
<proteinExistence type="inferred from homology"/>
<dbReference type="PANTHER" id="PTHR24289:SF1">
    <property type="entry name" value="STEROID 17-ALPHA-HYDROXYLASE_17,20 LYASE"/>
    <property type="match status" value="1"/>
</dbReference>
<dbReference type="Proteomes" id="UP001634394">
    <property type="component" value="Unassembled WGS sequence"/>
</dbReference>
<evidence type="ECO:0000256" key="1">
    <source>
        <dbReference type="ARBA" id="ARBA00001971"/>
    </source>
</evidence>
<evidence type="ECO:0000256" key="10">
    <source>
        <dbReference type="ARBA" id="ARBA00023004"/>
    </source>
</evidence>
<reference evidence="15 16" key="1">
    <citation type="submission" date="2024-11" db="EMBL/GenBank/DDBJ databases">
        <title>Chromosome-level genome assembly of the freshwater bivalve Anodonta woodiana.</title>
        <authorList>
            <person name="Chen X."/>
        </authorList>
    </citation>
    <scope>NUCLEOTIDE SEQUENCE [LARGE SCALE GENOMIC DNA]</scope>
    <source>
        <strain evidence="15">MN2024</strain>
        <tissue evidence="15">Gills</tissue>
    </source>
</reference>
<dbReference type="GO" id="GO:0046872">
    <property type="term" value="F:metal ion binding"/>
    <property type="evidence" value="ECO:0007669"/>
    <property type="project" value="UniProtKB-KW"/>
</dbReference>
<evidence type="ECO:0000313" key="15">
    <source>
        <dbReference type="EMBL" id="KAL3870410.1"/>
    </source>
</evidence>
<keyword evidence="8" id="KW-0492">Microsome</keyword>